<feature type="transmembrane region" description="Helical" evidence="1">
    <location>
        <begin position="54"/>
        <end position="77"/>
    </location>
</feature>
<evidence type="ECO:0000313" key="3">
    <source>
        <dbReference type="Proteomes" id="UP000185794"/>
    </source>
</evidence>
<comment type="caution">
    <text evidence="2">The sequence shown here is derived from an EMBL/GenBank/DDBJ whole genome shotgun (WGS) entry which is preliminary data.</text>
</comment>
<feature type="transmembrane region" description="Helical" evidence="1">
    <location>
        <begin position="25"/>
        <end position="48"/>
    </location>
</feature>
<name>A0A1Q6BFJ6_ECOLX</name>
<proteinExistence type="predicted"/>
<keyword evidence="1" id="KW-0812">Transmembrane</keyword>
<dbReference type="Proteomes" id="UP000185794">
    <property type="component" value="Unassembled WGS sequence"/>
</dbReference>
<reference evidence="2 3" key="1">
    <citation type="journal article" date="2017" name="Front. Cell. Infect. Microbiol.">
        <title>Chaperone-usher pili loci of human colonization factor-negative enterotoxigenic Escherichia coli.</title>
        <authorList>
            <person name="Del Canto F."/>
            <person name="Vidal R."/>
            <person name="Stine O.C."/>
            <person name="Pop M."/>
        </authorList>
    </citation>
    <scope>NUCLEOTIDE SEQUENCE [LARGE SCALE GENOMIC DNA]</scope>
    <source>
        <strain evidence="2 3">700324</strain>
    </source>
</reference>
<accession>A0A1Q6BFJ6</accession>
<feature type="transmembrane region" description="Helical" evidence="1">
    <location>
        <begin position="117"/>
        <end position="137"/>
    </location>
</feature>
<dbReference type="AlphaFoldDB" id="A0A1Q6BFJ6"/>
<keyword evidence="1" id="KW-0472">Membrane</keyword>
<keyword evidence="1" id="KW-1133">Transmembrane helix</keyword>
<protein>
    <submittedName>
        <fullName evidence="2">Uncharacterized protein</fullName>
    </submittedName>
</protein>
<dbReference type="RefSeq" id="WP_001033793.1">
    <property type="nucleotide sequence ID" value="NZ_CP024269.1"/>
</dbReference>
<gene>
    <name evidence="2" type="ORF">AWP47_11445</name>
</gene>
<evidence type="ECO:0000313" key="2">
    <source>
        <dbReference type="EMBL" id="OKV11871.1"/>
    </source>
</evidence>
<sequence>MNKINVLGVIIKHYKTMSDQRGTMLMSDIIVHFIVPLSLSFVLCRTYGIMKPAIASVFVNFGAITTALLMSAVIMIYEQKQKTITKISDIIEGNKSRDKLISLNTNKTIYEQLCHNVAYAILTSIVLVIFSVIIYFLPDNAVDLMKWYFRAPAYIVSFLAYTSFFITVITFLMVIKRFSTILDN</sequence>
<dbReference type="EMBL" id="LRKC01000118">
    <property type="protein sequence ID" value="OKV11871.1"/>
    <property type="molecule type" value="Genomic_DNA"/>
</dbReference>
<organism evidence="2 3">
    <name type="scientific">Escherichia coli</name>
    <dbReference type="NCBI Taxonomy" id="562"/>
    <lineage>
        <taxon>Bacteria</taxon>
        <taxon>Pseudomonadati</taxon>
        <taxon>Pseudomonadota</taxon>
        <taxon>Gammaproteobacteria</taxon>
        <taxon>Enterobacterales</taxon>
        <taxon>Enterobacteriaceae</taxon>
        <taxon>Escherichia</taxon>
    </lineage>
</organism>
<evidence type="ECO:0000256" key="1">
    <source>
        <dbReference type="SAM" id="Phobius"/>
    </source>
</evidence>
<feature type="transmembrane region" description="Helical" evidence="1">
    <location>
        <begin position="153"/>
        <end position="175"/>
    </location>
</feature>